<evidence type="ECO:0000256" key="3">
    <source>
        <dbReference type="ARBA" id="ARBA00022553"/>
    </source>
</evidence>
<gene>
    <name evidence="14" type="ORF">BRENAR_LOCUS2304</name>
</gene>
<keyword evidence="5 10" id="KW-0547">Nucleotide-binding</keyword>
<dbReference type="FunFam" id="3.30.200.20:FF:000109">
    <property type="entry name" value="Non-specific serine/threonine protein kinase"/>
    <property type="match status" value="1"/>
</dbReference>
<name>A0A448YKZ9_BRENA</name>
<dbReference type="Gene3D" id="3.30.200.20">
    <property type="entry name" value="Phosphorylase Kinase, domain 1"/>
    <property type="match status" value="1"/>
</dbReference>
<dbReference type="FunCoup" id="A0A448YKZ9">
    <property type="interactions" value="274"/>
</dbReference>
<dbReference type="PROSITE" id="PS51285">
    <property type="entry name" value="AGC_KINASE_CTER"/>
    <property type="match status" value="1"/>
</dbReference>
<evidence type="ECO:0000256" key="7">
    <source>
        <dbReference type="ARBA" id="ARBA00022840"/>
    </source>
</evidence>
<dbReference type="CDD" id="cd05600">
    <property type="entry name" value="STKc_Sid2p_like"/>
    <property type="match status" value="1"/>
</dbReference>
<proteinExistence type="predicted"/>
<dbReference type="CDD" id="cd21776">
    <property type="entry name" value="MobB_Sid2p-like"/>
    <property type="match status" value="1"/>
</dbReference>
<feature type="binding site" evidence="10">
    <location>
        <position position="219"/>
    </location>
    <ligand>
        <name>ATP</name>
        <dbReference type="ChEBI" id="CHEBI:30616"/>
    </ligand>
</feature>
<evidence type="ECO:0000313" key="14">
    <source>
        <dbReference type="EMBL" id="VEU21571.1"/>
    </source>
</evidence>
<feature type="domain" description="AGC-kinase C-terminal" evidence="13">
    <location>
        <begin position="490"/>
        <end position="569"/>
    </location>
</feature>
<dbReference type="GO" id="GO:0004674">
    <property type="term" value="F:protein serine/threonine kinase activity"/>
    <property type="evidence" value="ECO:0007669"/>
    <property type="project" value="UniProtKB-KW"/>
</dbReference>
<evidence type="ECO:0000256" key="11">
    <source>
        <dbReference type="SAM" id="MobiDB-lite"/>
    </source>
</evidence>
<protein>
    <recommendedName>
        <fullName evidence="1">non-specific serine/threonine protein kinase</fullName>
        <ecNumber evidence="1">2.7.11.1</ecNumber>
    </recommendedName>
</protein>
<dbReference type="GO" id="GO:0030447">
    <property type="term" value="P:filamentous growth"/>
    <property type="evidence" value="ECO:0007669"/>
    <property type="project" value="UniProtKB-ARBA"/>
</dbReference>
<dbReference type="FunFam" id="1.10.510.10:FF:000319">
    <property type="entry name" value="Non-specific serine/threonine protein kinase"/>
    <property type="match status" value="1"/>
</dbReference>
<keyword evidence="6" id="KW-0418">Kinase</keyword>
<dbReference type="FunFam" id="1.10.510.10:FF:000141">
    <property type="entry name" value="Non-specific serine/threonine protein kinase"/>
    <property type="match status" value="1"/>
</dbReference>
<dbReference type="GO" id="GO:0005816">
    <property type="term" value="C:spindle pole body"/>
    <property type="evidence" value="ECO:0007669"/>
    <property type="project" value="UniProtKB-ARBA"/>
</dbReference>
<dbReference type="EC" id="2.7.11.1" evidence="1"/>
<keyword evidence="4" id="KW-0808">Transferase</keyword>
<sequence length="598" mass="69386">MTLISGLFNRSPKNEANYIDELSRDVESLRFGPNEAPVKSKAETDNNSFMSICSSPKSNMSSSPRHKITYNKENTAPSTPSRQSLIPQIIPLYATPKSSQVRSPRIDKEFYAKANSPKVKRLVTVCQMYFLDYYCDLFDYVIGRRERIKQVGDILKDLPQQERALQWKNYVGRERAFLRKKRTKPRNRDFHIVTQVGQGGYGQVFLARKKDTKEICALKVLNKKLLTRTDETRHVLTERDILTNTRSEWLVKLFYAFQDTENVYMAMEFVPGGDFRTLLNNAGYLIPQHARFYISEMFAAVNSLHQLGYTHRDLKPENFLIDAKGHIKLTDFGLAAGSVSTDRIESMKMRLNQVKDLEYKPRERTVRERQEQYRSLRARDIHYANSIVGSPDYMALEVLEGKPYDYSVDYWSLGCMLFEALVGYTPFSGSSSDETYKNLKSWKQVLKRPRYEDGRYVFSDRTWQLITRLIATPNERLRNFKQVMAMPYFAEVNWETLRERIPPFTPQLDNEEDAGYFDDFSNEDDMAKYKDVIAKRERDEKMAQSGIKADQKSFVGFTFKHKGNPGTNSGNILSPILLNGRRHDSEFGGYNEPFGTLY</sequence>
<evidence type="ECO:0000313" key="15">
    <source>
        <dbReference type="Proteomes" id="UP000290900"/>
    </source>
</evidence>
<feature type="region of interest" description="Disordered" evidence="11">
    <location>
        <begin position="36"/>
        <end position="82"/>
    </location>
</feature>
<keyword evidence="3" id="KW-0597">Phosphoprotein</keyword>
<feature type="compositionally biased region" description="Low complexity" evidence="11">
    <location>
        <begin position="51"/>
        <end position="63"/>
    </location>
</feature>
<reference evidence="14 15" key="1">
    <citation type="submission" date="2018-12" db="EMBL/GenBank/DDBJ databases">
        <authorList>
            <person name="Tiukova I."/>
            <person name="Dainat J."/>
        </authorList>
    </citation>
    <scope>NUCLEOTIDE SEQUENCE [LARGE SCALE GENOMIC DNA]</scope>
</reference>
<dbReference type="PROSITE" id="PS50011">
    <property type="entry name" value="PROTEIN_KINASE_DOM"/>
    <property type="match status" value="1"/>
</dbReference>
<dbReference type="InterPro" id="IPR000961">
    <property type="entry name" value="AGC-kinase_C"/>
</dbReference>
<evidence type="ECO:0000256" key="8">
    <source>
        <dbReference type="ARBA" id="ARBA00047899"/>
    </source>
</evidence>
<dbReference type="Pfam" id="PF00069">
    <property type="entry name" value="Pkinase"/>
    <property type="match status" value="1"/>
</dbReference>
<evidence type="ECO:0000256" key="1">
    <source>
        <dbReference type="ARBA" id="ARBA00012513"/>
    </source>
</evidence>
<dbReference type="Pfam" id="PF00433">
    <property type="entry name" value="Pkinase_C"/>
    <property type="match status" value="1"/>
</dbReference>
<dbReference type="STRING" id="13370.A0A448YKZ9"/>
<evidence type="ECO:0000256" key="5">
    <source>
        <dbReference type="ARBA" id="ARBA00022741"/>
    </source>
</evidence>
<dbReference type="InParanoid" id="A0A448YKZ9"/>
<feature type="compositionally biased region" description="Polar residues" evidence="11">
    <location>
        <begin position="71"/>
        <end position="82"/>
    </location>
</feature>
<evidence type="ECO:0000256" key="2">
    <source>
        <dbReference type="ARBA" id="ARBA00022527"/>
    </source>
</evidence>
<keyword evidence="2" id="KW-0723">Serine/threonine-protein kinase</keyword>
<dbReference type="Gene3D" id="1.10.510.10">
    <property type="entry name" value="Transferase(Phosphotransferase) domain 1"/>
    <property type="match status" value="1"/>
</dbReference>
<dbReference type="SMART" id="SM00133">
    <property type="entry name" value="S_TK_X"/>
    <property type="match status" value="1"/>
</dbReference>
<dbReference type="InterPro" id="IPR017441">
    <property type="entry name" value="Protein_kinase_ATP_BS"/>
</dbReference>
<dbReference type="InterPro" id="IPR008271">
    <property type="entry name" value="Ser/Thr_kinase_AS"/>
</dbReference>
<keyword evidence="15" id="KW-1185">Reference proteome</keyword>
<dbReference type="GO" id="GO:0035556">
    <property type="term" value="P:intracellular signal transduction"/>
    <property type="evidence" value="ECO:0007669"/>
    <property type="project" value="TreeGrafter"/>
</dbReference>
<evidence type="ECO:0000259" key="12">
    <source>
        <dbReference type="PROSITE" id="PS50011"/>
    </source>
</evidence>
<evidence type="ECO:0000259" key="13">
    <source>
        <dbReference type="PROSITE" id="PS51285"/>
    </source>
</evidence>
<dbReference type="PROSITE" id="PS00108">
    <property type="entry name" value="PROTEIN_KINASE_ST"/>
    <property type="match status" value="1"/>
</dbReference>
<evidence type="ECO:0000256" key="4">
    <source>
        <dbReference type="ARBA" id="ARBA00022679"/>
    </source>
</evidence>
<evidence type="ECO:0000256" key="10">
    <source>
        <dbReference type="PROSITE-ProRule" id="PRU10141"/>
    </source>
</evidence>
<dbReference type="OrthoDB" id="18472at2759"/>
<dbReference type="PROSITE" id="PS00107">
    <property type="entry name" value="PROTEIN_KINASE_ATP"/>
    <property type="match status" value="1"/>
</dbReference>
<dbReference type="InterPro" id="IPR050236">
    <property type="entry name" value="Ser_Thr_kinase_AGC"/>
</dbReference>
<dbReference type="EMBL" id="CAACVR010000012">
    <property type="protein sequence ID" value="VEU21571.1"/>
    <property type="molecule type" value="Genomic_DNA"/>
</dbReference>
<dbReference type="SMART" id="SM00220">
    <property type="entry name" value="S_TKc"/>
    <property type="match status" value="1"/>
</dbReference>
<evidence type="ECO:0000256" key="6">
    <source>
        <dbReference type="ARBA" id="ARBA00022777"/>
    </source>
</evidence>
<dbReference type="InterPro" id="IPR017892">
    <property type="entry name" value="Pkinase_C"/>
</dbReference>
<dbReference type="GO" id="GO:0106310">
    <property type="term" value="F:protein serine kinase activity"/>
    <property type="evidence" value="ECO:0007669"/>
    <property type="project" value="RHEA"/>
</dbReference>
<dbReference type="InterPro" id="IPR011009">
    <property type="entry name" value="Kinase-like_dom_sf"/>
</dbReference>
<comment type="catalytic activity">
    <reaction evidence="8">
        <text>L-threonyl-[protein] + ATP = O-phospho-L-threonyl-[protein] + ADP + H(+)</text>
        <dbReference type="Rhea" id="RHEA:46608"/>
        <dbReference type="Rhea" id="RHEA-COMP:11060"/>
        <dbReference type="Rhea" id="RHEA-COMP:11605"/>
        <dbReference type="ChEBI" id="CHEBI:15378"/>
        <dbReference type="ChEBI" id="CHEBI:30013"/>
        <dbReference type="ChEBI" id="CHEBI:30616"/>
        <dbReference type="ChEBI" id="CHEBI:61977"/>
        <dbReference type="ChEBI" id="CHEBI:456216"/>
        <dbReference type="EC" id="2.7.11.1"/>
    </reaction>
</comment>
<dbReference type="PANTHER" id="PTHR24356:SF417">
    <property type="entry name" value="CELL CYCLE PROTEIN KINASE DBF2-RELATED"/>
    <property type="match status" value="1"/>
</dbReference>
<dbReference type="Proteomes" id="UP000290900">
    <property type="component" value="Unassembled WGS sequence"/>
</dbReference>
<dbReference type="SUPFAM" id="SSF56112">
    <property type="entry name" value="Protein kinase-like (PK-like)"/>
    <property type="match status" value="1"/>
</dbReference>
<accession>A0A448YKZ9</accession>
<dbReference type="InterPro" id="IPR000719">
    <property type="entry name" value="Prot_kinase_dom"/>
</dbReference>
<evidence type="ECO:0000256" key="9">
    <source>
        <dbReference type="ARBA" id="ARBA00048679"/>
    </source>
</evidence>
<organism evidence="14 15">
    <name type="scientific">Brettanomyces naardenensis</name>
    <name type="common">Yeast</name>
    <dbReference type="NCBI Taxonomy" id="13370"/>
    <lineage>
        <taxon>Eukaryota</taxon>
        <taxon>Fungi</taxon>
        <taxon>Dikarya</taxon>
        <taxon>Ascomycota</taxon>
        <taxon>Saccharomycotina</taxon>
        <taxon>Pichiomycetes</taxon>
        <taxon>Pichiales</taxon>
        <taxon>Pichiaceae</taxon>
        <taxon>Brettanomyces</taxon>
    </lineage>
</organism>
<dbReference type="PANTHER" id="PTHR24356">
    <property type="entry name" value="SERINE/THREONINE-PROTEIN KINASE"/>
    <property type="match status" value="1"/>
</dbReference>
<dbReference type="AlphaFoldDB" id="A0A448YKZ9"/>
<comment type="catalytic activity">
    <reaction evidence="9">
        <text>L-seryl-[protein] + ATP = O-phospho-L-seryl-[protein] + ADP + H(+)</text>
        <dbReference type="Rhea" id="RHEA:17989"/>
        <dbReference type="Rhea" id="RHEA-COMP:9863"/>
        <dbReference type="Rhea" id="RHEA-COMP:11604"/>
        <dbReference type="ChEBI" id="CHEBI:15378"/>
        <dbReference type="ChEBI" id="CHEBI:29999"/>
        <dbReference type="ChEBI" id="CHEBI:30616"/>
        <dbReference type="ChEBI" id="CHEBI:83421"/>
        <dbReference type="ChEBI" id="CHEBI:456216"/>
        <dbReference type="EC" id="2.7.11.1"/>
    </reaction>
</comment>
<feature type="domain" description="Protein kinase" evidence="12">
    <location>
        <begin position="190"/>
        <end position="489"/>
    </location>
</feature>
<dbReference type="GO" id="GO:0005524">
    <property type="term" value="F:ATP binding"/>
    <property type="evidence" value="ECO:0007669"/>
    <property type="project" value="UniProtKB-UniRule"/>
</dbReference>
<keyword evidence="7 10" id="KW-0067">ATP-binding</keyword>